<evidence type="ECO:0000256" key="2">
    <source>
        <dbReference type="SAM" id="SignalP"/>
    </source>
</evidence>
<evidence type="ECO:0000256" key="1">
    <source>
        <dbReference type="SAM" id="Phobius"/>
    </source>
</evidence>
<reference evidence="4" key="1">
    <citation type="journal article" date="2020" name="Nat. Genet.">
        <title>Genomic diversifications of five Gossypium allopolyploid species and their impact on cotton improvement.</title>
        <authorList>
            <person name="Chen Z.J."/>
            <person name="Sreedasyam A."/>
            <person name="Ando A."/>
            <person name="Song Q."/>
            <person name="De Santiago L.M."/>
            <person name="Hulse-Kemp A.M."/>
            <person name="Ding M."/>
            <person name="Ye W."/>
            <person name="Kirkbride R.C."/>
            <person name="Jenkins J."/>
            <person name="Plott C."/>
            <person name="Lovell J."/>
            <person name="Lin Y.M."/>
            <person name="Vaughn R."/>
            <person name="Liu B."/>
            <person name="Simpson S."/>
            <person name="Scheffler B.E."/>
            <person name="Wen L."/>
            <person name="Saski C.A."/>
            <person name="Grover C.E."/>
            <person name="Hu G."/>
            <person name="Conover J.L."/>
            <person name="Carlson J.W."/>
            <person name="Shu S."/>
            <person name="Boston L.B."/>
            <person name="Williams M."/>
            <person name="Peterson D.G."/>
            <person name="McGee K."/>
            <person name="Jones D.C."/>
            <person name="Wendel J.F."/>
            <person name="Stelly D.M."/>
            <person name="Grimwood J."/>
            <person name="Schmutz J."/>
        </authorList>
    </citation>
    <scope>NUCLEOTIDE SEQUENCE [LARGE SCALE GENOMIC DNA]</scope>
    <source>
        <strain evidence="4">cv. 3-79</strain>
    </source>
</reference>
<feature type="transmembrane region" description="Helical" evidence="1">
    <location>
        <begin position="26"/>
        <end position="43"/>
    </location>
</feature>
<feature type="signal peptide" evidence="2">
    <location>
        <begin position="1"/>
        <end position="16"/>
    </location>
</feature>
<keyword evidence="4" id="KW-1185">Reference proteome</keyword>
<evidence type="ECO:0000313" key="3">
    <source>
        <dbReference type="EMBL" id="KAB2059032.1"/>
    </source>
</evidence>
<dbReference type="EMBL" id="CM018212">
    <property type="protein sequence ID" value="KAB2059032.1"/>
    <property type="molecule type" value="Genomic_DNA"/>
</dbReference>
<keyword evidence="2" id="KW-0732">Signal</keyword>
<name>A0A5J5TTX4_GOSBA</name>
<gene>
    <name evidence="3" type="ORF">ES319_A11G274700v1</name>
</gene>
<evidence type="ECO:0000313" key="4">
    <source>
        <dbReference type="Proteomes" id="UP000327439"/>
    </source>
</evidence>
<keyword evidence="1" id="KW-0472">Membrane</keyword>
<proteinExistence type="predicted"/>
<organism evidence="3 4">
    <name type="scientific">Gossypium barbadense</name>
    <name type="common">Sea Island cotton</name>
    <name type="synonym">Hibiscus barbadensis</name>
    <dbReference type="NCBI Taxonomy" id="3634"/>
    <lineage>
        <taxon>Eukaryota</taxon>
        <taxon>Viridiplantae</taxon>
        <taxon>Streptophyta</taxon>
        <taxon>Embryophyta</taxon>
        <taxon>Tracheophyta</taxon>
        <taxon>Spermatophyta</taxon>
        <taxon>Magnoliopsida</taxon>
        <taxon>eudicotyledons</taxon>
        <taxon>Gunneridae</taxon>
        <taxon>Pentapetalae</taxon>
        <taxon>rosids</taxon>
        <taxon>malvids</taxon>
        <taxon>Malvales</taxon>
        <taxon>Malvaceae</taxon>
        <taxon>Malvoideae</taxon>
        <taxon>Gossypium</taxon>
    </lineage>
</organism>
<protein>
    <submittedName>
        <fullName evidence="3">Uncharacterized protein</fullName>
    </submittedName>
</protein>
<keyword evidence="1" id="KW-0812">Transmembrane</keyword>
<accession>A0A5J5TTX4</accession>
<dbReference type="Proteomes" id="UP000327439">
    <property type="component" value="Chromosome A11"/>
</dbReference>
<feature type="chain" id="PRO_5023865465" evidence="2">
    <location>
        <begin position="17"/>
        <end position="81"/>
    </location>
</feature>
<keyword evidence="1" id="KW-1133">Transmembrane helix</keyword>
<sequence length="81" mass="8623">MWLSLLVPLLCPLGSASQPSELLQLLLLIPACLFFLLTFPVLVQSDFFPFCSIGSNILFGLHDGLTSTGNSLINLADNSGG</sequence>
<dbReference type="AlphaFoldDB" id="A0A5J5TTX4"/>